<dbReference type="PANTHER" id="PTHR14614">
    <property type="entry name" value="HEPATOCELLULAR CARCINOMA-ASSOCIATED ANTIGEN"/>
    <property type="match status" value="1"/>
</dbReference>
<dbReference type="PANTHER" id="PTHR14614:SF98">
    <property type="entry name" value="S-ADENOSYL-L-METHIONINE-DEPENDENT METHYLTRANSFERASES SUPERFAMILY PROTEIN"/>
    <property type="match status" value="1"/>
</dbReference>
<protein>
    <submittedName>
        <fullName evidence="2">Protein-lysine methyltransferase METTL21D</fullName>
    </submittedName>
</protein>
<dbReference type="EMBL" id="RXIC02000019">
    <property type="protein sequence ID" value="KAB1226324.1"/>
    <property type="molecule type" value="Genomic_DNA"/>
</dbReference>
<keyword evidence="3" id="KW-1185">Reference proteome</keyword>
<accession>A0A6A1WMD8</accession>
<dbReference type="InterPro" id="IPR019410">
    <property type="entry name" value="Methyltransf_16"/>
</dbReference>
<gene>
    <name evidence="2" type="ORF">CJ030_MR1G020557</name>
</gene>
<reference evidence="2 3" key="1">
    <citation type="journal article" date="2019" name="Plant Biotechnol. J.">
        <title>The red bayberry genome and genetic basis of sex determination.</title>
        <authorList>
            <person name="Jia H.M."/>
            <person name="Jia H.J."/>
            <person name="Cai Q.L."/>
            <person name="Wang Y."/>
            <person name="Zhao H.B."/>
            <person name="Yang W.F."/>
            <person name="Wang G.Y."/>
            <person name="Li Y.H."/>
            <person name="Zhan D.L."/>
            <person name="Shen Y.T."/>
            <person name="Niu Q.F."/>
            <person name="Chang L."/>
            <person name="Qiu J."/>
            <person name="Zhao L."/>
            <person name="Xie H.B."/>
            <person name="Fu W.Y."/>
            <person name="Jin J."/>
            <person name="Li X.W."/>
            <person name="Jiao Y."/>
            <person name="Zhou C.C."/>
            <person name="Tu T."/>
            <person name="Chai C.Y."/>
            <person name="Gao J.L."/>
            <person name="Fan L.J."/>
            <person name="van de Weg E."/>
            <person name="Wang J.Y."/>
            <person name="Gao Z.S."/>
        </authorList>
    </citation>
    <scope>NUCLEOTIDE SEQUENCE [LARGE SCALE GENOMIC DNA]</scope>
    <source>
        <tissue evidence="2">Leaves</tissue>
    </source>
</reference>
<dbReference type="OrthoDB" id="413520at2759"/>
<comment type="caution">
    <text evidence="2">The sequence shown here is derived from an EMBL/GenBank/DDBJ whole genome shotgun (WGS) entry which is preliminary data.</text>
</comment>
<evidence type="ECO:0000313" key="2">
    <source>
        <dbReference type="EMBL" id="KAB1226324.1"/>
    </source>
</evidence>
<dbReference type="GO" id="GO:0032259">
    <property type="term" value="P:methylation"/>
    <property type="evidence" value="ECO:0007669"/>
    <property type="project" value="UniProtKB-KW"/>
</dbReference>
<dbReference type="SUPFAM" id="SSF53335">
    <property type="entry name" value="S-adenosyl-L-methionine-dependent methyltransferases"/>
    <property type="match status" value="1"/>
</dbReference>
<organism evidence="2 3">
    <name type="scientific">Morella rubra</name>
    <name type="common">Chinese bayberry</name>
    <dbReference type="NCBI Taxonomy" id="262757"/>
    <lineage>
        <taxon>Eukaryota</taxon>
        <taxon>Viridiplantae</taxon>
        <taxon>Streptophyta</taxon>
        <taxon>Embryophyta</taxon>
        <taxon>Tracheophyta</taxon>
        <taxon>Spermatophyta</taxon>
        <taxon>Magnoliopsida</taxon>
        <taxon>eudicotyledons</taxon>
        <taxon>Gunneridae</taxon>
        <taxon>Pentapetalae</taxon>
        <taxon>rosids</taxon>
        <taxon>fabids</taxon>
        <taxon>Fagales</taxon>
        <taxon>Myricaceae</taxon>
        <taxon>Morella</taxon>
    </lineage>
</organism>
<dbReference type="GO" id="GO:0008168">
    <property type="term" value="F:methyltransferase activity"/>
    <property type="evidence" value="ECO:0007669"/>
    <property type="project" value="UniProtKB-KW"/>
</dbReference>
<feature type="compositionally biased region" description="Basic and acidic residues" evidence="1">
    <location>
        <begin position="286"/>
        <end position="309"/>
    </location>
</feature>
<evidence type="ECO:0000256" key="1">
    <source>
        <dbReference type="SAM" id="MobiDB-lite"/>
    </source>
</evidence>
<proteinExistence type="predicted"/>
<evidence type="ECO:0000313" key="3">
    <source>
        <dbReference type="Proteomes" id="UP000516437"/>
    </source>
</evidence>
<sequence length="353" mass="39884">LLFWQDPNSKHLGTTVWDASLVFTKFLEKNCRKGRFCPSKLKGKRVIELGSGCGVAGFGMALLGCDVVATDQIEVLPLLMRNVERNTSRILQMNPGSDSFGSIEVVELDWGNEDHIRAVGPPFDYIIGTDIVYAEHLLEPLLQTIFALSGPKTTILLGYEIRSTSVHEQMLEMWKRNFDLKIVPHSKTRYSRVLHCRVGKYSQRIPEFGVLIVHELRDQLGSYIIGHAPVSKYGASEPTHIKVGLYVTAIFSLQMDETFQHPSIQLFIMGIKPPEGIIQKIQESNQKTDEVETSKEKDEDARRSNEEKVADSVYVSKDDCQLMTKLQNENLSDFEVRRSGSMAARLLRDVKIV</sequence>
<name>A0A6A1WMD8_9ROSI</name>
<keyword evidence="2" id="KW-0489">Methyltransferase</keyword>
<keyword evidence="2" id="KW-0808">Transferase</keyword>
<dbReference type="Pfam" id="PF10294">
    <property type="entry name" value="Methyltransf_16"/>
    <property type="match status" value="1"/>
</dbReference>
<feature type="region of interest" description="Disordered" evidence="1">
    <location>
        <begin position="283"/>
        <end position="309"/>
    </location>
</feature>
<dbReference type="InterPro" id="IPR029063">
    <property type="entry name" value="SAM-dependent_MTases_sf"/>
</dbReference>
<dbReference type="CDD" id="cd02440">
    <property type="entry name" value="AdoMet_MTases"/>
    <property type="match status" value="1"/>
</dbReference>
<dbReference type="Gene3D" id="3.40.50.150">
    <property type="entry name" value="Vaccinia Virus protein VP39"/>
    <property type="match status" value="1"/>
</dbReference>
<dbReference type="AlphaFoldDB" id="A0A6A1WMD8"/>
<feature type="non-terminal residue" evidence="2">
    <location>
        <position position="1"/>
    </location>
</feature>
<dbReference type="Proteomes" id="UP000516437">
    <property type="component" value="Chromosome 1"/>
</dbReference>